<dbReference type="NCBIfam" id="TIGR03083">
    <property type="entry name" value="maleylpyruvate isomerase family mycothiol-dependent enzyme"/>
    <property type="match status" value="1"/>
</dbReference>
<dbReference type="AlphaFoldDB" id="A0A366DJE9"/>
<dbReference type="GO" id="GO:0046872">
    <property type="term" value="F:metal ion binding"/>
    <property type="evidence" value="ECO:0007669"/>
    <property type="project" value="InterPro"/>
</dbReference>
<proteinExistence type="predicted"/>
<name>A0A366DJE9_9NOCA</name>
<dbReference type="Pfam" id="PF11716">
    <property type="entry name" value="MDMPI_N"/>
    <property type="match status" value="1"/>
</dbReference>
<dbReference type="Proteomes" id="UP000252586">
    <property type="component" value="Unassembled WGS sequence"/>
</dbReference>
<sequence length="195" mass="21716">MLAQERAELIELLHDLSDEDWETPSLCAGWRVRDVVGHLLSDNIAPVDYAGIVLRHRFAVDRVNETLVGKARSLSTAELVDRFEHRTGKLSRFAPKLVLADTFVHQQDIRRPLNRPRTVPAERLAMVLAHPDPFASPWRNTKGLRFVATDVDWARGTGPEVRGTGEALALAMVGRTVALADLDGDGVAELRRRLS</sequence>
<gene>
    <name evidence="2" type="ORF">DFR74_10745</name>
</gene>
<keyword evidence="3" id="KW-1185">Reference proteome</keyword>
<feature type="domain" description="Mycothiol-dependent maleylpyruvate isomerase metal-binding" evidence="1">
    <location>
        <begin position="2"/>
        <end position="92"/>
    </location>
</feature>
<organism evidence="2 3">
    <name type="scientific">Nocardia puris</name>
    <dbReference type="NCBI Taxonomy" id="208602"/>
    <lineage>
        <taxon>Bacteria</taxon>
        <taxon>Bacillati</taxon>
        <taxon>Actinomycetota</taxon>
        <taxon>Actinomycetes</taxon>
        <taxon>Mycobacteriales</taxon>
        <taxon>Nocardiaceae</taxon>
        <taxon>Nocardia</taxon>
    </lineage>
</organism>
<dbReference type="OrthoDB" id="5178565at2"/>
<protein>
    <submittedName>
        <fullName evidence="2">Uncharacterized protein (TIGR03083 family)</fullName>
    </submittedName>
</protein>
<dbReference type="InterPro" id="IPR034660">
    <property type="entry name" value="DinB/YfiT-like"/>
</dbReference>
<dbReference type="EMBL" id="QNRE01000007">
    <property type="protein sequence ID" value="RBO89368.1"/>
    <property type="molecule type" value="Genomic_DNA"/>
</dbReference>
<evidence type="ECO:0000313" key="3">
    <source>
        <dbReference type="Proteomes" id="UP000252586"/>
    </source>
</evidence>
<dbReference type="InterPro" id="IPR024344">
    <property type="entry name" value="MDMPI_metal-binding"/>
</dbReference>
<evidence type="ECO:0000259" key="1">
    <source>
        <dbReference type="Pfam" id="PF11716"/>
    </source>
</evidence>
<comment type="caution">
    <text evidence="2">The sequence shown here is derived from an EMBL/GenBank/DDBJ whole genome shotgun (WGS) entry which is preliminary data.</text>
</comment>
<dbReference type="InterPro" id="IPR017517">
    <property type="entry name" value="Maleyloyr_isom"/>
</dbReference>
<dbReference type="SUPFAM" id="SSF109854">
    <property type="entry name" value="DinB/YfiT-like putative metalloenzymes"/>
    <property type="match status" value="1"/>
</dbReference>
<dbReference type="RefSeq" id="WP_067514172.1">
    <property type="nucleotide sequence ID" value="NZ_CP107943.1"/>
</dbReference>
<accession>A0A366DJE9</accession>
<dbReference type="STRING" id="1210090.GCA_001613185_06610"/>
<reference evidence="2 3" key="1">
    <citation type="submission" date="2018-06" db="EMBL/GenBank/DDBJ databases">
        <title>Genomic Encyclopedia of Type Strains, Phase IV (KMG-IV): sequencing the most valuable type-strain genomes for metagenomic binning, comparative biology and taxonomic classification.</title>
        <authorList>
            <person name="Goeker M."/>
        </authorList>
    </citation>
    <scope>NUCLEOTIDE SEQUENCE [LARGE SCALE GENOMIC DNA]</scope>
    <source>
        <strain evidence="2 3">DSM 44599</strain>
    </source>
</reference>
<dbReference type="Gene3D" id="1.20.120.450">
    <property type="entry name" value="dinb family like domain"/>
    <property type="match status" value="1"/>
</dbReference>
<evidence type="ECO:0000313" key="2">
    <source>
        <dbReference type="EMBL" id="RBO89368.1"/>
    </source>
</evidence>